<evidence type="ECO:0000313" key="1">
    <source>
        <dbReference type="EMBL" id="VDP23732.1"/>
    </source>
</evidence>
<dbReference type="Proteomes" id="UP000277204">
    <property type="component" value="Unassembled WGS sequence"/>
</dbReference>
<keyword evidence="2" id="KW-1185">Reference proteome</keyword>
<sequence length="171" mass="19412">MKTSTSDGSHRIQYTARNRLDDLDFVDDLALLSHIYEYMEMTTTSEAAALALVDFNIHKGKSKILKYNTENINPITLDGETLDDVESFTYMGSIIDKQARSDADVKAQITKSRTTFLQLKNIWNSKQLSKNKYRIHNLNYTTSTMTTTTTTTTTSTTNTTTTIIINYKQNV</sequence>
<protein>
    <submittedName>
        <fullName evidence="1">Uncharacterized protein</fullName>
    </submittedName>
</protein>
<proteinExistence type="predicted"/>
<evidence type="ECO:0000313" key="2">
    <source>
        <dbReference type="Proteomes" id="UP000277204"/>
    </source>
</evidence>
<name>A0A183MMW6_9TREM</name>
<reference evidence="1 2" key="1">
    <citation type="submission" date="2018-11" db="EMBL/GenBank/DDBJ databases">
        <authorList>
            <consortium name="Pathogen Informatics"/>
        </authorList>
    </citation>
    <scope>NUCLEOTIDE SEQUENCE [LARGE SCALE GENOMIC DNA]</scope>
    <source>
        <strain evidence="1 2">Zambia</strain>
    </source>
</reference>
<gene>
    <name evidence="1" type="ORF">SMRZ_LOCUS17391</name>
</gene>
<dbReference type="AlphaFoldDB" id="A0A183MMW6"/>
<accession>A0A183MMW6</accession>
<organism evidence="1 2">
    <name type="scientific">Schistosoma margrebowiei</name>
    <dbReference type="NCBI Taxonomy" id="48269"/>
    <lineage>
        <taxon>Eukaryota</taxon>
        <taxon>Metazoa</taxon>
        <taxon>Spiralia</taxon>
        <taxon>Lophotrochozoa</taxon>
        <taxon>Platyhelminthes</taxon>
        <taxon>Trematoda</taxon>
        <taxon>Digenea</taxon>
        <taxon>Strigeidida</taxon>
        <taxon>Schistosomatoidea</taxon>
        <taxon>Schistosomatidae</taxon>
        <taxon>Schistosoma</taxon>
    </lineage>
</organism>
<dbReference type="EMBL" id="UZAI01017362">
    <property type="protein sequence ID" value="VDP23732.1"/>
    <property type="molecule type" value="Genomic_DNA"/>
</dbReference>